<evidence type="ECO:0000256" key="2">
    <source>
        <dbReference type="ARBA" id="ARBA00047960"/>
    </source>
</evidence>
<comment type="subcellular location">
    <subcellularLocation>
        <location evidence="3">Cytoplasm</location>
        <location evidence="3">Cytosol</location>
    </subcellularLocation>
</comment>
<proteinExistence type="inferred from homology"/>
<keyword evidence="3" id="KW-0963">Cytoplasm</keyword>
<organism evidence="6 7">
    <name type="scientific">Spirodela intermedia</name>
    <name type="common">Intermediate duckweed</name>
    <dbReference type="NCBI Taxonomy" id="51605"/>
    <lineage>
        <taxon>Eukaryota</taxon>
        <taxon>Viridiplantae</taxon>
        <taxon>Streptophyta</taxon>
        <taxon>Embryophyta</taxon>
        <taxon>Tracheophyta</taxon>
        <taxon>Spermatophyta</taxon>
        <taxon>Magnoliopsida</taxon>
        <taxon>Liliopsida</taxon>
        <taxon>Araceae</taxon>
        <taxon>Lemnoideae</taxon>
        <taxon>Spirodela</taxon>
    </lineage>
</organism>
<dbReference type="PANTHER" id="PTHR11260:SF711">
    <property type="entry name" value="GLUTATHIONE S-TRANSFERASE U9"/>
    <property type="match status" value="1"/>
</dbReference>
<dbReference type="GO" id="GO:0004364">
    <property type="term" value="F:glutathione transferase activity"/>
    <property type="evidence" value="ECO:0007669"/>
    <property type="project" value="UniProtKB-UniRule"/>
</dbReference>
<sequence>MAETRELKLYGLWASPLSMAVEIALKLKGLDYEYIQEDLAHKSEALLRYNPIHKKIPVLVHNGKPLAETVVILQYIEESWEDEGPRLLPLDSFRRSRIRFWIDFIHNKLAPISRTIFLSEGERRLKAVEELAERINAMDEGTREDLHAEERPLDLLDIAMGTFCFWLRALGDIAGEQLVVAEKTGGSLLAALAKLEAVAGVRELLPEHGELVEYAMAVRDGLKVFHGP</sequence>
<dbReference type="Gene3D" id="1.20.1050.10">
    <property type="match status" value="1"/>
</dbReference>
<feature type="domain" description="GST N-terminal" evidence="4">
    <location>
        <begin position="5"/>
        <end position="84"/>
    </location>
</feature>
<dbReference type="OrthoDB" id="1891655at2759"/>
<evidence type="ECO:0000256" key="3">
    <source>
        <dbReference type="RuleBase" id="RU369102"/>
    </source>
</evidence>
<dbReference type="EMBL" id="LR743595">
    <property type="protein sequence ID" value="CAA2624339.1"/>
    <property type="molecule type" value="Genomic_DNA"/>
</dbReference>
<dbReference type="InterPro" id="IPR036249">
    <property type="entry name" value="Thioredoxin-like_sf"/>
</dbReference>
<dbReference type="SUPFAM" id="SSF52833">
    <property type="entry name" value="Thioredoxin-like"/>
    <property type="match status" value="1"/>
</dbReference>
<dbReference type="InterPro" id="IPR004045">
    <property type="entry name" value="Glutathione_S-Trfase_N"/>
</dbReference>
<dbReference type="EC" id="2.5.1.18" evidence="3"/>
<evidence type="ECO:0000313" key="6">
    <source>
        <dbReference type="EMBL" id="CAA7400286.1"/>
    </source>
</evidence>
<evidence type="ECO:0000256" key="1">
    <source>
        <dbReference type="ARBA" id="ARBA00022679"/>
    </source>
</evidence>
<dbReference type="CDD" id="cd03058">
    <property type="entry name" value="GST_N_Tau"/>
    <property type="match status" value="1"/>
</dbReference>
<dbReference type="FunFam" id="3.40.30.10:FF:000014">
    <property type="entry name" value="Tau class glutathione S-transferase"/>
    <property type="match status" value="1"/>
</dbReference>
<dbReference type="SFLD" id="SFLDS00019">
    <property type="entry name" value="Glutathione_Transferase_(cytos"/>
    <property type="match status" value="1"/>
</dbReference>
<evidence type="ECO:0000259" key="4">
    <source>
        <dbReference type="PROSITE" id="PS50404"/>
    </source>
</evidence>
<evidence type="ECO:0000313" key="7">
    <source>
        <dbReference type="Proteomes" id="UP000663760"/>
    </source>
</evidence>
<dbReference type="EMBL" id="LR746271">
    <property type="protein sequence ID" value="CAA7400286.1"/>
    <property type="molecule type" value="Genomic_DNA"/>
</dbReference>
<dbReference type="InterPro" id="IPR040079">
    <property type="entry name" value="Glutathione_S-Trfase"/>
</dbReference>
<dbReference type="SFLD" id="SFLDG01152">
    <property type="entry name" value="Main.3:_Omega-_and_Tau-like"/>
    <property type="match status" value="1"/>
</dbReference>
<dbReference type="PROSITE" id="PS50404">
    <property type="entry name" value="GST_NTER"/>
    <property type="match status" value="1"/>
</dbReference>
<evidence type="ECO:0000313" key="5">
    <source>
        <dbReference type="EMBL" id="CAA2624339.1"/>
    </source>
</evidence>
<dbReference type="InterPro" id="IPR045073">
    <property type="entry name" value="Omega/Tau-like"/>
</dbReference>
<dbReference type="Pfam" id="PF02798">
    <property type="entry name" value="GST_N"/>
    <property type="match status" value="1"/>
</dbReference>
<dbReference type="GO" id="GO:0006749">
    <property type="term" value="P:glutathione metabolic process"/>
    <property type="evidence" value="ECO:0007669"/>
    <property type="project" value="TreeGrafter"/>
</dbReference>
<protein>
    <recommendedName>
        <fullName evidence="3">Glutathione S-transferase</fullName>
        <ecNumber evidence="3">2.5.1.18</ecNumber>
    </recommendedName>
</protein>
<dbReference type="AlphaFoldDB" id="A0A7I8KSI1"/>
<reference evidence="6" key="1">
    <citation type="submission" date="2020-02" db="EMBL/GenBank/DDBJ databases">
        <authorList>
            <person name="Scholz U."/>
            <person name="Mascher M."/>
            <person name="Fiebig A."/>
        </authorList>
    </citation>
    <scope>NUCLEOTIDE SEQUENCE</scope>
</reference>
<dbReference type="GO" id="GO:0005829">
    <property type="term" value="C:cytosol"/>
    <property type="evidence" value="ECO:0007669"/>
    <property type="project" value="UniProtKB-SubCell"/>
</dbReference>
<dbReference type="Gene3D" id="3.40.30.10">
    <property type="entry name" value="Glutaredoxin"/>
    <property type="match status" value="1"/>
</dbReference>
<name>A0A7I8KSI1_SPIIN</name>
<dbReference type="InterPro" id="IPR036282">
    <property type="entry name" value="Glutathione-S-Trfase_C_sf"/>
</dbReference>
<dbReference type="SFLD" id="SFLDG00358">
    <property type="entry name" value="Main_(cytGST)"/>
    <property type="match status" value="1"/>
</dbReference>
<comment type="similarity">
    <text evidence="3">Belongs to the GST superfamily.</text>
</comment>
<dbReference type="Proteomes" id="UP000663760">
    <property type="component" value="Chromosome 8"/>
</dbReference>
<accession>A0A7I8KSI1</accession>
<dbReference type="SUPFAM" id="SSF47616">
    <property type="entry name" value="GST C-terminal domain-like"/>
    <property type="match status" value="1"/>
</dbReference>
<keyword evidence="1 3" id="KW-0808">Transferase</keyword>
<comment type="function">
    <text evidence="3">Is involved in the conjugation of reduced glutathione to a wide number of exogenous and endogenous hydrophobic electrophiles.</text>
</comment>
<comment type="catalytic activity">
    <reaction evidence="2 3">
        <text>RX + glutathione = an S-substituted glutathione + a halide anion + H(+)</text>
        <dbReference type="Rhea" id="RHEA:16437"/>
        <dbReference type="ChEBI" id="CHEBI:15378"/>
        <dbReference type="ChEBI" id="CHEBI:16042"/>
        <dbReference type="ChEBI" id="CHEBI:17792"/>
        <dbReference type="ChEBI" id="CHEBI:57925"/>
        <dbReference type="ChEBI" id="CHEBI:90779"/>
        <dbReference type="EC" id="2.5.1.18"/>
    </reaction>
</comment>
<gene>
    <name evidence="5" type="ORF">SI7747_08010178</name>
    <name evidence="6" type="ORF">SI8410_08010964</name>
</gene>
<keyword evidence="7" id="KW-1185">Reference proteome</keyword>
<dbReference type="PANTHER" id="PTHR11260">
    <property type="entry name" value="GLUTATHIONE S-TRANSFERASE, GST, SUPERFAMILY, GST DOMAIN CONTAINING"/>
    <property type="match status" value="1"/>
</dbReference>